<evidence type="ECO:0000313" key="3">
    <source>
        <dbReference type="Proteomes" id="UP000721236"/>
    </source>
</evidence>
<reference evidence="2 3" key="1">
    <citation type="submission" date="2021-08" db="EMBL/GenBank/DDBJ databases">
        <authorList>
            <person name="Peeters C."/>
        </authorList>
    </citation>
    <scope>NUCLEOTIDE SEQUENCE [LARGE SCALE GENOMIC DNA]</scope>
    <source>
        <strain evidence="2 3">LMG 21510</strain>
    </source>
</reference>
<dbReference type="Proteomes" id="UP000721236">
    <property type="component" value="Unassembled WGS sequence"/>
</dbReference>
<dbReference type="InterPro" id="IPR010261">
    <property type="entry name" value="Tir_chaperone"/>
</dbReference>
<dbReference type="RefSeq" id="WP_222206806.1">
    <property type="nucleotide sequence ID" value="NZ_CAJZAH010000001.1"/>
</dbReference>
<dbReference type="Pfam" id="PF05932">
    <property type="entry name" value="CesT"/>
    <property type="match status" value="1"/>
</dbReference>
<evidence type="ECO:0000256" key="1">
    <source>
        <dbReference type="SAM" id="MobiDB-lite"/>
    </source>
</evidence>
<sequence length="158" mass="17577">MNNRMDGFDRLLADFGESIGIPQMAFDEDGLCHIRIDDEYPITFRRDDENHNLVLVGLLTESLPENLDHELVRDMLATGVEPLRDNGAAIGLEPQSGTVILHRTLPLSRIDRPQLEEILGSFILMQKDWSGRLGGLGGPAEEEQAPPPAASRHHMHHG</sequence>
<comment type="caution">
    <text evidence="2">The sequence shown here is derived from an EMBL/GenBank/DDBJ whole genome shotgun (WGS) entry which is preliminary data.</text>
</comment>
<accession>A0ABN7Y2E3</accession>
<gene>
    <name evidence="2" type="ORF">LMG21510_00774</name>
</gene>
<dbReference type="CDD" id="cd17019">
    <property type="entry name" value="T3SC_IA_ShcA-like"/>
    <property type="match status" value="1"/>
</dbReference>
<protein>
    <submittedName>
        <fullName evidence="2">Uncharacterized protein</fullName>
    </submittedName>
</protein>
<dbReference type="SUPFAM" id="SSF69635">
    <property type="entry name" value="Type III secretory system chaperone-like"/>
    <property type="match status" value="1"/>
</dbReference>
<keyword evidence="3" id="KW-1185">Reference proteome</keyword>
<evidence type="ECO:0000313" key="2">
    <source>
        <dbReference type="EMBL" id="CAG9167540.1"/>
    </source>
</evidence>
<feature type="region of interest" description="Disordered" evidence="1">
    <location>
        <begin position="134"/>
        <end position="158"/>
    </location>
</feature>
<dbReference type="EMBL" id="CAJZAH010000001">
    <property type="protein sequence ID" value="CAG9167540.1"/>
    <property type="molecule type" value="Genomic_DNA"/>
</dbReference>
<name>A0ABN7Y2E3_9BURK</name>
<organism evidence="2 3">
    <name type="scientific">Cupriavidus respiraculi</name>
    <dbReference type="NCBI Taxonomy" id="195930"/>
    <lineage>
        <taxon>Bacteria</taxon>
        <taxon>Pseudomonadati</taxon>
        <taxon>Pseudomonadota</taxon>
        <taxon>Betaproteobacteria</taxon>
        <taxon>Burkholderiales</taxon>
        <taxon>Burkholderiaceae</taxon>
        <taxon>Cupriavidus</taxon>
    </lineage>
</organism>
<proteinExistence type="predicted"/>
<dbReference type="Gene3D" id="3.30.1460.10">
    <property type="match status" value="1"/>
</dbReference>